<evidence type="ECO:0000256" key="3">
    <source>
        <dbReference type="ARBA" id="ARBA00022737"/>
    </source>
</evidence>
<evidence type="ECO:0000256" key="1">
    <source>
        <dbReference type="ARBA" id="ARBA00022614"/>
    </source>
</evidence>
<dbReference type="AlphaFoldDB" id="A0A6H5HQE2"/>
<dbReference type="SUPFAM" id="SSF52058">
    <property type="entry name" value="L domain-like"/>
    <property type="match status" value="1"/>
</dbReference>
<dbReference type="SMART" id="SM00364">
    <property type="entry name" value="LRR_BAC"/>
    <property type="match status" value="5"/>
</dbReference>
<dbReference type="PROSITE" id="PS51450">
    <property type="entry name" value="LRR"/>
    <property type="match status" value="1"/>
</dbReference>
<keyword evidence="1" id="KW-0433">Leucine-rich repeat</keyword>
<dbReference type="Gene3D" id="3.80.10.10">
    <property type="entry name" value="Ribonuclease Inhibitor"/>
    <property type="match status" value="3"/>
</dbReference>
<keyword evidence="3" id="KW-0677">Repeat</keyword>
<dbReference type="Proteomes" id="UP000479000">
    <property type="component" value="Unassembled WGS sequence"/>
</dbReference>
<evidence type="ECO:0000256" key="2">
    <source>
        <dbReference type="ARBA" id="ARBA00022729"/>
    </source>
</evidence>
<dbReference type="EMBL" id="CADCXU010033816">
    <property type="protein sequence ID" value="CAB0019135.1"/>
    <property type="molecule type" value="Genomic_DNA"/>
</dbReference>
<dbReference type="FunFam" id="3.80.10.10:FF:001164">
    <property type="entry name" value="GH01279p"/>
    <property type="match status" value="1"/>
</dbReference>
<sequence>MSISVPARLYGGLLYALDVKKLIVEDTPLKSIEPQTFLGVNRTLEELQLVRTHLSSFPKEALERIDVSDNYVQEIQNLAFKDLYLVHINLSHNAISKIEPGAFENCVNITVLDLSYNKISEFGPRVFDEVSFATELQLSYNNLTDLSKVPLANMTGLKTLNVTNNQLRTIPRNTFPKLYELHTIDVSHNEISEIYNGVFQTLFGLRYLNMSYNLLKDIKSATFGPVPTLLELDMSHNTLSEVSRGALNRLVSLQQLSVAYNQLTTIFQIPSALSRLYLNYNEIATIPARAWPSANALLSLDLSDNFLQDNLSKGSFLNLVTLQKLDLSRNFMTEPPWESLSDTPSLQFLHLEVSAVVVINRG</sequence>
<dbReference type="SMART" id="SM00369">
    <property type="entry name" value="LRR_TYP"/>
    <property type="match status" value="8"/>
</dbReference>
<dbReference type="InterPro" id="IPR003591">
    <property type="entry name" value="Leu-rich_rpt_typical-subtyp"/>
</dbReference>
<dbReference type="InterPro" id="IPR032675">
    <property type="entry name" value="LRR_dom_sf"/>
</dbReference>
<evidence type="ECO:0000313" key="5">
    <source>
        <dbReference type="Proteomes" id="UP000479000"/>
    </source>
</evidence>
<reference evidence="4 5" key="1">
    <citation type="submission" date="2020-02" db="EMBL/GenBank/DDBJ databases">
        <authorList>
            <person name="Ferguson B K."/>
        </authorList>
    </citation>
    <scope>NUCLEOTIDE SEQUENCE [LARGE SCALE GENOMIC DNA]</scope>
</reference>
<dbReference type="PANTHER" id="PTHR24373:SF275">
    <property type="entry name" value="TIR DOMAIN-CONTAINING PROTEIN"/>
    <property type="match status" value="1"/>
</dbReference>
<gene>
    <name evidence="4" type="ORF">NTEN_LOCUS22847</name>
</gene>
<keyword evidence="2" id="KW-0732">Signal</keyword>
<keyword evidence="5" id="KW-1185">Reference proteome</keyword>
<dbReference type="InterPro" id="IPR001611">
    <property type="entry name" value="Leu-rich_rpt"/>
</dbReference>
<dbReference type="Pfam" id="PF13855">
    <property type="entry name" value="LRR_8"/>
    <property type="match status" value="3"/>
</dbReference>
<organism evidence="4 5">
    <name type="scientific">Nesidiocoris tenuis</name>
    <dbReference type="NCBI Taxonomy" id="355587"/>
    <lineage>
        <taxon>Eukaryota</taxon>
        <taxon>Metazoa</taxon>
        <taxon>Ecdysozoa</taxon>
        <taxon>Arthropoda</taxon>
        <taxon>Hexapoda</taxon>
        <taxon>Insecta</taxon>
        <taxon>Pterygota</taxon>
        <taxon>Neoptera</taxon>
        <taxon>Paraneoptera</taxon>
        <taxon>Hemiptera</taxon>
        <taxon>Heteroptera</taxon>
        <taxon>Panheteroptera</taxon>
        <taxon>Cimicomorpha</taxon>
        <taxon>Miridae</taxon>
        <taxon>Dicyphina</taxon>
        <taxon>Nesidiocoris</taxon>
    </lineage>
</organism>
<proteinExistence type="predicted"/>
<protein>
    <submittedName>
        <fullName evidence="4">Uncharacterized protein</fullName>
    </submittedName>
</protein>
<accession>A0A6H5HQE2</accession>
<evidence type="ECO:0000313" key="4">
    <source>
        <dbReference type="EMBL" id="CAB0019135.1"/>
    </source>
</evidence>
<dbReference type="OrthoDB" id="5789657at2759"/>
<dbReference type="PANTHER" id="PTHR24373">
    <property type="entry name" value="SLIT RELATED LEUCINE-RICH REPEAT NEURONAL PROTEIN"/>
    <property type="match status" value="1"/>
</dbReference>
<name>A0A6H5HQE2_9HEMI</name>
<dbReference type="InterPro" id="IPR050328">
    <property type="entry name" value="Dev_Immune_Receptor"/>
</dbReference>